<dbReference type="RefSeq" id="WP_109246079.1">
    <property type="nucleotide sequence ID" value="NZ_BFFO01000007.1"/>
</dbReference>
<dbReference type="SUPFAM" id="SSF53474">
    <property type="entry name" value="alpha/beta-Hydrolases"/>
    <property type="match status" value="1"/>
</dbReference>
<accession>A0A2R5HK41</accession>
<dbReference type="GO" id="GO:0016787">
    <property type="term" value="F:hydrolase activity"/>
    <property type="evidence" value="ECO:0007669"/>
    <property type="project" value="UniProtKB-KW"/>
</dbReference>
<keyword evidence="2" id="KW-1185">Reference proteome</keyword>
<keyword evidence="1" id="KW-0378">Hydrolase</keyword>
<dbReference type="Pfam" id="PF06028">
    <property type="entry name" value="DUF915"/>
    <property type="match status" value="1"/>
</dbReference>
<proteinExistence type="predicted"/>
<dbReference type="InterPro" id="IPR010315">
    <property type="entry name" value="DUF915_hydro-like"/>
</dbReference>
<dbReference type="Proteomes" id="UP000245021">
    <property type="component" value="Unassembled WGS sequence"/>
</dbReference>
<organism evidence="1 2">
    <name type="scientific">Lactococcus termiticola</name>
    <dbReference type="NCBI Taxonomy" id="2169526"/>
    <lineage>
        <taxon>Bacteria</taxon>
        <taxon>Bacillati</taxon>
        <taxon>Bacillota</taxon>
        <taxon>Bacilli</taxon>
        <taxon>Lactobacillales</taxon>
        <taxon>Streptococcaceae</taxon>
        <taxon>Lactococcus</taxon>
    </lineage>
</organism>
<dbReference type="InterPro" id="IPR029058">
    <property type="entry name" value="AB_hydrolase_fold"/>
</dbReference>
<dbReference type="EMBL" id="BFFO01000007">
    <property type="protein sequence ID" value="GBG97120.1"/>
    <property type="molecule type" value="Genomic_DNA"/>
</dbReference>
<reference evidence="1 2" key="1">
    <citation type="journal article" date="2018" name="Genome Announc.">
        <title>Draft Genome Sequence of Lactococcus sp. Strain NtB2 (JCM 32569), Isolated from the Gut of the Higher Termite Nasutitermes takasagoensis.</title>
        <authorList>
            <person name="Noda S."/>
            <person name="Aihara C."/>
            <person name="Yuki M."/>
            <person name="Ohkuma M."/>
        </authorList>
    </citation>
    <scope>NUCLEOTIDE SEQUENCE [LARGE SCALE GENOMIC DNA]</scope>
    <source>
        <strain evidence="1 2">NtB2</strain>
    </source>
</reference>
<gene>
    <name evidence="1" type="ORF">NtB2_01257</name>
</gene>
<comment type="caution">
    <text evidence="1">The sequence shown here is derived from an EMBL/GenBank/DDBJ whole genome shotgun (WGS) entry which is preliminary data.</text>
</comment>
<sequence>MRSRKNKRRTKRILNGLLILAGLGLVFLAGVLSYKYFIETNQPPEKQVYAKVDHKLVVIPSLYMTGSSGDTTKNIDRLIKAIDQSDNNPAKPGLKILVDPTDGYKVNVTGKIEKGNLYPMIALGMTKGTNDPKLYEYSIKAAMDYLVAHYDMPHVNMLGYSTGAAGVLRYLMNYSNDKELPKVGKFVSLDGMFNDRYAAEPGESLKDILKNGPKQRSPEYSYWAENSEKFPKDTQTLLLSAKHPGSKESDNFVPWADSFSTYHFFKKKGGPVSFEVFGGSEYNTNHGKVCENPQAQGIIERFFYS</sequence>
<name>A0A2R5HK41_9LACT</name>
<dbReference type="Gene3D" id="3.40.50.1820">
    <property type="entry name" value="alpha/beta hydrolase"/>
    <property type="match status" value="1"/>
</dbReference>
<protein>
    <submittedName>
        <fullName evidence="1">Alpha/beta hydrolase</fullName>
    </submittedName>
</protein>
<evidence type="ECO:0000313" key="2">
    <source>
        <dbReference type="Proteomes" id="UP000245021"/>
    </source>
</evidence>
<dbReference type="OrthoDB" id="2243020at2"/>
<dbReference type="AlphaFoldDB" id="A0A2R5HK41"/>
<evidence type="ECO:0000313" key="1">
    <source>
        <dbReference type="EMBL" id="GBG97120.1"/>
    </source>
</evidence>